<feature type="repeat" description="WD" evidence="10">
    <location>
        <begin position="1355"/>
        <end position="1389"/>
    </location>
</feature>
<dbReference type="InterPro" id="IPR000719">
    <property type="entry name" value="Prot_kinase_dom"/>
</dbReference>
<dbReference type="GO" id="GO:0016236">
    <property type="term" value="P:macroautophagy"/>
    <property type="evidence" value="ECO:0007669"/>
    <property type="project" value="InterPro"/>
</dbReference>
<evidence type="ECO:0000256" key="7">
    <source>
        <dbReference type="ARBA" id="ARBA00022741"/>
    </source>
</evidence>
<dbReference type="InterPro" id="IPR055231">
    <property type="entry name" value="2AA_helical"/>
</dbReference>
<feature type="compositionally biased region" description="Polar residues" evidence="11">
    <location>
        <begin position="1329"/>
        <end position="1341"/>
    </location>
</feature>
<dbReference type="PROSITE" id="PS00108">
    <property type="entry name" value="PROTEIN_KINASE_ST"/>
    <property type="match status" value="1"/>
</dbReference>
<dbReference type="CTD" id="41096"/>
<dbReference type="GO" id="GO:0034271">
    <property type="term" value="C:phosphatidylinositol 3-kinase complex, class III, type I"/>
    <property type="evidence" value="ECO:0007669"/>
    <property type="project" value="TreeGrafter"/>
</dbReference>
<dbReference type="InterPro" id="IPR001680">
    <property type="entry name" value="WD40_rpt"/>
</dbReference>
<evidence type="ECO:0000259" key="12">
    <source>
        <dbReference type="PROSITE" id="PS50011"/>
    </source>
</evidence>
<dbReference type="InterPro" id="IPR020472">
    <property type="entry name" value="WD40_PAC1"/>
</dbReference>
<dbReference type="EC" id="2.7.11.1" evidence="2"/>
<evidence type="ECO:0000256" key="11">
    <source>
        <dbReference type="SAM" id="MobiDB-lite"/>
    </source>
</evidence>
<dbReference type="SUPFAM" id="SSF56112">
    <property type="entry name" value="Protein kinase-like (PK-like)"/>
    <property type="match status" value="1"/>
</dbReference>
<proteinExistence type="predicted"/>
<dbReference type="PANTHER" id="PTHR17583">
    <property type="entry name" value="PHOSPHOINOSITIDE 3-KINASE REGULATORY SUBUNIT 4"/>
    <property type="match status" value="1"/>
</dbReference>
<dbReference type="FunFam" id="1.25.10.10:FF:000342">
    <property type="entry name" value="Serine/threonine-protein kinase VPS15"/>
    <property type="match status" value="1"/>
</dbReference>
<feature type="repeat" description="WD" evidence="10">
    <location>
        <begin position="1025"/>
        <end position="1043"/>
    </location>
</feature>
<accession>A0A6J2SY04</accession>
<name>A0A6J2SY04_DROHY</name>
<dbReference type="PROSITE" id="PS50294">
    <property type="entry name" value="WD_REPEATS_REGION"/>
    <property type="match status" value="2"/>
</dbReference>
<evidence type="ECO:0000256" key="6">
    <source>
        <dbReference type="ARBA" id="ARBA00022737"/>
    </source>
</evidence>
<keyword evidence="6" id="KW-0677">Repeat</keyword>
<dbReference type="PROSITE" id="PS50082">
    <property type="entry name" value="WD_REPEATS_2"/>
    <property type="match status" value="3"/>
</dbReference>
<dbReference type="Gene3D" id="1.10.510.10">
    <property type="entry name" value="Transferase(Phosphotransferase) domain 1"/>
    <property type="match status" value="1"/>
</dbReference>
<keyword evidence="8" id="KW-0418">Kinase</keyword>
<evidence type="ECO:0000256" key="2">
    <source>
        <dbReference type="ARBA" id="ARBA00012513"/>
    </source>
</evidence>
<dbReference type="KEGG" id="dhe:111599429"/>
<gene>
    <name evidence="14" type="primary">LOC111599429</name>
</gene>
<evidence type="ECO:0000256" key="10">
    <source>
        <dbReference type="PROSITE-ProRule" id="PRU00221"/>
    </source>
</evidence>
<dbReference type="InterPro" id="IPR008271">
    <property type="entry name" value="Ser/Thr_kinase_AS"/>
</dbReference>
<dbReference type="GO" id="GO:0005770">
    <property type="term" value="C:late endosome"/>
    <property type="evidence" value="ECO:0007669"/>
    <property type="project" value="TreeGrafter"/>
</dbReference>
<organism evidence="13 14">
    <name type="scientific">Drosophila hydei</name>
    <name type="common">Fruit fly</name>
    <dbReference type="NCBI Taxonomy" id="7224"/>
    <lineage>
        <taxon>Eukaryota</taxon>
        <taxon>Metazoa</taxon>
        <taxon>Ecdysozoa</taxon>
        <taxon>Arthropoda</taxon>
        <taxon>Hexapoda</taxon>
        <taxon>Insecta</taxon>
        <taxon>Pterygota</taxon>
        <taxon>Neoptera</taxon>
        <taxon>Endopterygota</taxon>
        <taxon>Diptera</taxon>
        <taxon>Brachycera</taxon>
        <taxon>Muscomorpha</taxon>
        <taxon>Ephydroidea</taxon>
        <taxon>Drosophilidae</taxon>
        <taxon>Drosophila</taxon>
    </lineage>
</organism>
<keyword evidence="3" id="KW-0723">Serine/threonine-protein kinase</keyword>
<feature type="region of interest" description="Disordered" evidence="11">
    <location>
        <begin position="1328"/>
        <end position="1357"/>
    </location>
</feature>
<dbReference type="InterPro" id="IPR045162">
    <property type="entry name" value="Vps15-like"/>
</dbReference>
<dbReference type="OMA" id="MLMMRID"/>
<evidence type="ECO:0000313" key="14">
    <source>
        <dbReference type="RefSeq" id="XP_030080774.1"/>
    </source>
</evidence>
<dbReference type="GO" id="GO:0071561">
    <property type="term" value="C:nucleus-vacuole junction"/>
    <property type="evidence" value="ECO:0007669"/>
    <property type="project" value="TreeGrafter"/>
</dbReference>
<dbReference type="Pfam" id="PF22956">
    <property type="entry name" value="VPS15-like_hel"/>
    <property type="match status" value="1"/>
</dbReference>
<dbReference type="GO" id="GO:0034272">
    <property type="term" value="C:phosphatidylinositol 3-kinase complex, class III, type II"/>
    <property type="evidence" value="ECO:0007669"/>
    <property type="project" value="TreeGrafter"/>
</dbReference>
<dbReference type="InterPro" id="IPR015943">
    <property type="entry name" value="WD40/YVTN_repeat-like_dom_sf"/>
</dbReference>
<dbReference type="GO" id="GO:0006623">
    <property type="term" value="P:protein targeting to vacuole"/>
    <property type="evidence" value="ECO:0007669"/>
    <property type="project" value="TreeGrafter"/>
</dbReference>
<evidence type="ECO:0000313" key="13">
    <source>
        <dbReference type="Proteomes" id="UP000504633"/>
    </source>
</evidence>
<dbReference type="Proteomes" id="UP000504633">
    <property type="component" value="Unplaced"/>
</dbReference>
<keyword evidence="7" id="KW-0547">Nucleotide-binding</keyword>
<dbReference type="GeneID" id="111599429"/>
<dbReference type="GO" id="GO:0045324">
    <property type="term" value="P:late endosome to vacuole transport"/>
    <property type="evidence" value="ECO:0007669"/>
    <property type="project" value="InterPro"/>
</dbReference>
<dbReference type="RefSeq" id="XP_030080774.1">
    <property type="nucleotide sequence ID" value="XM_030224914.1"/>
</dbReference>
<dbReference type="GO" id="GO:0004674">
    <property type="term" value="F:protein serine/threonine kinase activity"/>
    <property type="evidence" value="ECO:0007669"/>
    <property type="project" value="UniProtKB-KW"/>
</dbReference>
<dbReference type="Pfam" id="PF00069">
    <property type="entry name" value="Pkinase"/>
    <property type="match status" value="1"/>
</dbReference>
<dbReference type="Gene3D" id="1.25.10.10">
    <property type="entry name" value="Leucine-rich Repeat Variant"/>
    <property type="match status" value="1"/>
</dbReference>
<comment type="subcellular location">
    <subcellularLocation>
        <location evidence="1">Cytoplasmic vesicle</location>
        <location evidence="1">Autophagosome</location>
    </subcellularLocation>
</comment>
<sequence length="1389" mass="155135">MGNQLVGIAPSQIYAVEHYFSGQFGNEIIFDLNMGSTRFFKVAKAKTDEGLIVVKVFVKHDPTLPLEDHKERLESIKKSLTLANAVNCLPFQRVELIDKAAYIMREYVKHSLYDRVSTRPFLTVLEKKWITFQILCALNQCHKQKICHGDIKLENILITSWNRILLSDFASFKPTYLPEDNPADYTYFFDTSRRRTCYIAPERFVKTLNSEDDPYNANMSVIHSDSIIPVPTSYAGSTLQPAMDIFSAGCALLELWTEGTAPFELSQLLAYRQGERDLVEKHLAGIENERLRNLLASMIDINSLNRKSAEDYLDQERDKLFPEYFYSFLQSYLQMFSSTPIMSPDDKIQCLHKDIGHCIKVLTQAQDLTPSEEDKENMEKKDPVKCERLPPEQDGLILIITVVTSCIRGLKQSNTKIAALQLLQKLSKYTTSETILDRILPYILNLAQKSPAKVQVQAIETLTACLSMVKDIPRSDANVFPEYILPYIADLASESSAVIVRVAFARNIAALAKSAVYFLEETQRNAPNEMPTPRYDAELNALHDLVRQTVLSVLTDTQPIVKQTLMESGICDLCAFFGKEKANDVILSHIMTFLNDEDKNLRGAFYDNIAGVAGYVGWQASDILVPLLQQGFTDREEFVIAKAIRAVTILIELGHIRKPTVTEIVSETACYLCHPNLWIRHEICGMIATTARNLSAIDVQCKIMPAIGRFLKASLIQVDKPHILLDCLFPPIPRQIYDSVLRFQDVQCFVGALEDRARLRENARNGAQPQYDEMGRQVYDGVQRLEDIQYFVGSVGDRARWRGITRHGSQPLFDDMGQTLLNLFRRLISEGLTETIEMQLLAMKPFLIALKHKAQQDLDDVNTANGRIVVSRKQVGCHEYPLAEKITKLTLDNRTSHDTHAPAIVSPASDAGVTPHTAAGSSGSPASGVMLLGVPTTTMSAATSLGEYTMPDRNYSLERSSECCKDLESLTLKIKRRYNVLALSQRCNYDKLVTPYPSNWRLNGTLVAHLHEHSESVIKLAPLRPDGSLFASGSIDGTVRLWDCSKLNGNQGINKSRQVYSAHTPVYALAACDAGQSLAVGGKDGSLLIMRIDRNSTKMTLQQALDQNEFNDGPVVDMHAYDQSAQSVIVYATLYGGIVAWDTRMQHSAWRLQNELRHGVITTICADPTGSWLATGTSGGKHICWDLRFRLPITEIKHPADSWIRKVACHPTEPSYLISASQSNNEVSVWNIETSQRQTVLWASPAPVLTNTTQNDPATTCGILSGVVDGSPFILTGSSDQRIRYWDICSPRNSALKVPASNDNLANVSFNYSARLIDGSQVIEEQIIPKNSTGDSQQMRTSVEESPRSGPDMPKASHHDAITDLLMCKDKGQIYIASASRDGVIKLWK</sequence>
<dbReference type="SUPFAM" id="SSF50978">
    <property type="entry name" value="WD40 repeat-like"/>
    <property type="match status" value="1"/>
</dbReference>
<dbReference type="InterPro" id="IPR036322">
    <property type="entry name" value="WD40_repeat_dom_sf"/>
</dbReference>
<dbReference type="FunFam" id="1.10.510.10:FF:000741">
    <property type="entry name" value="Uncharacterized protein, isoform A"/>
    <property type="match status" value="1"/>
</dbReference>
<feature type="domain" description="Protein kinase" evidence="12">
    <location>
        <begin position="28"/>
        <end position="329"/>
    </location>
</feature>
<dbReference type="SMART" id="SM00220">
    <property type="entry name" value="S_TKc"/>
    <property type="match status" value="1"/>
</dbReference>
<dbReference type="InterPro" id="IPR011989">
    <property type="entry name" value="ARM-like"/>
</dbReference>
<keyword evidence="5" id="KW-0808">Transferase</keyword>
<evidence type="ECO:0000256" key="9">
    <source>
        <dbReference type="ARBA" id="ARBA00022840"/>
    </source>
</evidence>
<keyword evidence="4 10" id="KW-0853">WD repeat</keyword>
<evidence type="ECO:0000256" key="8">
    <source>
        <dbReference type="ARBA" id="ARBA00022777"/>
    </source>
</evidence>
<dbReference type="PROSITE" id="PS50011">
    <property type="entry name" value="PROTEIN_KINASE_DOM"/>
    <property type="match status" value="1"/>
</dbReference>
<evidence type="ECO:0000256" key="3">
    <source>
        <dbReference type="ARBA" id="ARBA00022527"/>
    </source>
</evidence>
<dbReference type="Pfam" id="PF00400">
    <property type="entry name" value="WD40"/>
    <property type="match status" value="4"/>
</dbReference>
<evidence type="ECO:0000256" key="5">
    <source>
        <dbReference type="ARBA" id="ARBA00022679"/>
    </source>
</evidence>
<evidence type="ECO:0000256" key="1">
    <source>
        <dbReference type="ARBA" id="ARBA00004419"/>
    </source>
</evidence>
<dbReference type="SUPFAM" id="SSF48371">
    <property type="entry name" value="ARM repeat"/>
    <property type="match status" value="1"/>
</dbReference>
<dbReference type="PRINTS" id="PR00320">
    <property type="entry name" value="GPROTEINBRPT"/>
</dbReference>
<reference evidence="14" key="1">
    <citation type="submission" date="2025-08" db="UniProtKB">
        <authorList>
            <consortium name="RefSeq"/>
        </authorList>
    </citation>
    <scope>IDENTIFICATION</scope>
    <source>
        <strain evidence="14">15085-1641.00</strain>
        <tissue evidence="14">Whole body</tissue>
    </source>
</reference>
<keyword evidence="13" id="KW-1185">Reference proteome</keyword>
<dbReference type="GO" id="GO:0005776">
    <property type="term" value="C:autophagosome"/>
    <property type="evidence" value="ECO:0007669"/>
    <property type="project" value="UniProtKB-SubCell"/>
</dbReference>
<feature type="region of interest" description="Disordered" evidence="11">
    <location>
        <begin position="905"/>
        <end position="924"/>
    </location>
</feature>
<dbReference type="OrthoDB" id="242910at2759"/>
<dbReference type="InterPro" id="IPR011009">
    <property type="entry name" value="Kinase-like_dom_sf"/>
</dbReference>
<dbReference type="GO" id="GO:0005524">
    <property type="term" value="F:ATP binding"/>
    <property type="evidence" value="ECO:0007669"/>
    <property type="project" value="UniProtKB-KW"/>
</dbReference>
<keyword evidence="9" id="KW-0067">ATP-binding</keyword>
<dbReference type="SMART" id="SM00320">
    <property type="entry name" value="WD40"/>
    <property type="match status" value="6"/>
</dbReference>
<protein>
    <recommendedName>
        <fullName evidence="2">non-specific serine/threonine protein kinase</fullName>
        <ecNumber evidence="2">2.7.11.1</ecNumber>
    </recommendedName>
</protein>
<dbReference type="InterPro" id="IPR016024">
    <property type="entry name" value="ARM-type_fold"/>
</dbReference>
<dbReference type="Gene3D" id="2.130.10.10">
    <property type="entry name" value="YVTN repeat-like/Quinoprotein amine dehydrogenase"/>
    <property type="match status" value="2"/>
</dbReference>
<dbReference type="CDD" id="cd13980">
    <property type="entry name" value="STKc_Vps15"/>
    <property type="match status" value="1"/>
</dbReference>
<dbReference type="PANTHER" id="PTHR17583:SF0">
    <property type="entry name" value="PHOSPHOINOSITIDE 3-KINASE REGULATORY SUBUNIT 4"/>
    <property type="match status" value="1"/>
</dbReference>
<evidence type="ECO:0000256" key="4">
    <source>
        <dbReference type="ARBA" id="ARBA00022574"/>
    </source>
</evidence>
<feature type="repeat" description="WD" evidence="10">
    <location>
        <begin position="1273"/>
        <end position="1288"/>
    </location>
</feature>